<keyword evidence="1" id="KW-0732">Signal</keyword>
<dbReference type="EMBL" id="JACOIJ010000035">
    <property type="protein sequence ID" value="MBD1430701.1"/>
    <property type="molecule type" value="Genomic_DNA"/>
</dbReference>
<protein>
    <submittedName>
        <fullName evidence="3">DUF1080 domain-containing protein</fullName>
    </submittedName>
</protein>
<organism evidence="3 4">
    <name type="scientific">Sphingobacterium litopenaei</name>
    <dbReference type="NCBI Taxonomy" id="2763500"/>
    <lineage>
        <taxon>Bacteria</taxon>
        <taxon>Pseudomonadati</taxon>
        <taxon>Bacteroidota</taxon>
        <taxon>Sphingobacteriia</taxon>
        <taxon>Sphingobacteriales</taxon>
        <taxon>Sphingobacteriaceae</taxon>
        <taxon>Sphingobacterium</taxon>
    </lineage>
</organism>
<sequence>MKHHSKLTLFILFNLACTPFLSAQTKFQPQDTEFYEPKSKVVHTTPNKAPSDAIVLFDGTDLKQWVSTKNSNTDAPWTIKDGILTVKPGSGDIQTKQEFEDFQLHIEWKSPDIIKGQGQGRGNSGIFLQGKYELQVLDNDNNPTYVNGQAGSIYKQRQPLVSAVKPAGEWHTYDILYTAPRFNKDNILIKKGTVTVLHNGVVVQYNTQIEGTTEYIGMPQVIPHGAGPLILQDHGDLVSFRNIWIRPL</sequence>
<evidence type="ECO:0000313" key="3">
    <source>
        <dbReference type="EMBL" id="MBD1430701.1"/>
    </source>
</evidence>
<dbReference type="InterPro" id="IPR010496">
    <property type="entry name" value="AL/BT2_dom"/>
</dbReference>
<evidence type="ECO:0000259" key="2">
    <source>
        <dbReference type="Pfam" id="PF06439"/>
    </source>
</evidence>
<gene>
    <name evidence="3" type="ORF">H8B04_14250</name>
</gene>
<feature type="domain" description="3-keto-alpha-glucoside-1,2-lyase/3-keto-2-hydroxy-glucal hydratase" evidence="2">
    <location>
        <begin position="53"/>
        <end position="246"/>
    </location>
</feature>
<proteinExistence type="predicted"/>
<feature type="chain" id="PRO_5045249832" evidence="1">
    <location>
        <begin position="24"/>
        <end position="248"/>
    </location>
</feature>
<evidence type="ECO:0000313" key="4">
    <source>
        <dbReference type="Proteomes" id="UP000651271"/>
    </source>
</evidence>
<evidence type="ECO:0000256" key="1">
    <source>
        <dbReference type="SAM" id="SignalP"/>
    </source>
</evidence>
<keyword evidence="4" id="KW-1185">Reference proteome</keyword>
<accession>A0ABR7YHF0</accession>
<reference evidence="3 4" key="1">
    <citation type="submission" date="2020-08" db="EMBL/GenBank/DDBJ databases">
        <title>Sphingobacterium sp. DN04309 isolated from aquaculture water.</title>
        <authorList>
            <person name="Zhang M."/>
        </authorList>
    </citation>
    <scope>NUCLEOTIDE SEQUENCE [LARGE SCALE GENOMIC DNA]</scope>
    <source>
        <strain evidence="3 4">DN04309</strain>
    </source>
</reference>
<dbReference type="Proteomes" id="UP000651271">
    <property type="component" value="Unassembled WGS sequence"/>
</dbReference>
<dbReference type="Pfam" id="PF06439">
    <property type="entry name" value="3keto-disac_hyd"/>
    <property type="match status" value="1"/>
</dbReference>
<dbReference type="RefSeq" id="WP_165291827.1">
    <property type="nucleotide sequence ID" value="NZ_JACOIJ010000035.1"/>
</dbReference>
<dbReference type="Gene3D" id="2.60.120.560">
    <property type="entry name" value="Exo-inulinase, domain 1"/>
    <property type="match status" value="1"/>
</dbReference>
<comment type="caution">
    <text evidence="3">The sequence shown here is derived from an EMBL/GenBank/DDBJ whole genome shotgun (WGS) entry which is preliminary data.</text>
</comment>
<name>A0ABR7YHF0_9SPHI</name>
<feature type="signal peptide" evidence="1">
    <location>
        <begin position="1"/>
        <end position="23"/>
    </location>
</feature>